<feature type="transmembrane region" description="Helical" evidence="5">
    <location>
        <begin position="191"/>
        <end position="212"/>
    </location>
</feature>
<organism evidence="6">
    <name type="scientific">mine drainage metagenome</name>
    <dbReference type="NCBI Taxonomy" id="410659"/>
    <lineage>
        <taxon>unclassified sequences</taxon>
        <taxon>metagenomes</taxon>
        <taxon>ecological metagenomes</taxon>
    </lineage>
</organism>
<dbReference type="PANTHER" id="PTHR16950:SF16">
    <property type="entry name" value="ZINC TRANSPORTER ZIP13"/>
    <property type="match status" value="1"/>
</dbReference>
<reference evidence="6" key="1">
    <citation type="submission" date="2016-10" db="EMBL/GenBank/DDBJ databases">
        <title>Sequence of Gallionella enrichment culture.</title>
        <authorList>
            <person name="Poehlein A."/>
            <person name="Muehling M."/>
            <person name="Daniel R."/>
        </authorList>
    </citation>
    <scope>NUCLEOTIDE SEQUENCE</scope>
</reference>
<evidence type="ECO:0000313" key="6">
    <source>
        <dbReference type="EMBL" id="OIQ88492.1"/>
    </source>
</evidence>
<protein>
    <submittedName>
        <fullName evidence="6">Zinc transporter ZupT</fullName>
    </submittedName>
</protein>
<feature type="transmembrane region" description="Helical" evidence="5">
    <location>
        <begin position="63"/>
        <end position="81"/>
    </location>
</feature>
<accession>A0A1J5R8T2</accession>
<keyword evidence="2 5" id="KW-0812">Transmembrane</keyword>
<dbReference type="GO" id="GO:0046873">
    <property type="term" value="F:metal ion transmembrane transporter activity"/>
    <property type="evidence" value="ECO:0007669"/>
    <property type="project" value="InterPro"/>
</dbReference>
<feature type="transmembrane region" description="Helical" evidence="5">
    <location>
        <begin position="164"/>
        <end position="185"/>
    </location>
</feature>
<evidence type="ECO:0000256" key="1">
    <source>
        <dbReference type="ARBA" id="ARBA00004141"/>
    </source>
</evidence>
<proteinExistence type="predicted"/>
<comment type="caution">
    <text evidence="6">The sequence shown here is derived from an EMBL/GenBank/DDBJ whole genome shotgun (WGS) entry which is preliminary data.</text>
</comment>
<keyword evidence="4 5" id="KW-0472">Membrane</keyword>
<name>A0A1J5R8T2_9ZZZZ</name>
<feature type="transmembrane region" description="Helical" evidence="5">
    <location>
        <begin position="101"/>
        <end position="126"/>
    </location>
</feature>
<feature type="transmembrane region" description="Helical" evidence="5">
    <location>
        <begin position="221"/>
        <end position="240"/>
    </location>
</feature>
<feature type="transmembrane region" description="Helical" evidence="5">
    <location>
        <begin position="7"/>
        <end position="27"/>
    </location>
</feature>
<evidence type="ECO:0000256" key="3">
    <source>
        <dbReference type="ARBA" id="ARBA00022989"/>
    </source>
</evidence>
<dbReference type="AlphaFoldDB" id="A0A1J5R8T2"/>
<dbReference type="PANTHER" id="PTHR16950">
    <property type="entry name" value="ZINC TRANSPORTER SLC39A7 HISTIDINE-RICH MEMBRANE PROTEIN KE4"/>
    <property type="match status" value="1"/>
</dbReference>
<dbReference type="Pfam" id="PF02535">
    <property type="entry name" value="Zip"/>
    <property type="match status" value="1"/>
</dbReference>
<evidence type="ECO:0000256" key="2">
    <source>
        <dbReference type="ARBA" id="ARBA00022692"/>
    </source>
</evidence>
<dbReference type="EMBL" id="MLJW01000370">
    <property type="protein sequence ID" value="OIQ88492.1"/>
    <property type="molecule type" value="Genomic_DNA"/>
</dbReference>
<keyword evidence="3 5" id="KW-1133">Transmembrane helix</keyword>
<dbReference type="InterPro" id="IPR003689">
    <property type="entry name" value="ZIP"/>
</dbReference>
<evidence type="ECO:0000256" key="4">
    <source>
        <dbReference type="ARBA" id="ARBA00023136"/>
    </source>
</evidence>
<comment type="subcellular location">
    <subcellularLocation>
        <location evidence="1">Membrane</location>
        <topology evidence="1">Multi-pass membrane protein</topology>
    </subcellularLocation>
</comment>
<evidence type="ECO:0000256" key="5">
    <source>
        <dbReference type="SAM" id="Phobius"/>
    </source>
</evidence>
<feature type="transmembrane region" description="Helical" evidence="5">
    <location>
        <begin position="33"/>
        <end position="51"/>
    </location>
</feature>
<gene>
    <name evidence="6" type="primary">zupT_7</name>
    <name evidence="6" type="ORF">GALL_296260</name>
</gene>
<sequence length="244" mass="25650">MNTFLQAISAGVLAGFASMAIAFFGTARLSQTWLMRLVSFAAGMMLALALIDLLPEAIEGGMAANHMFTVLLITLIALFALDLKLHASCQHGVAGASVHHMVPMVLAGGALHVFTDGLMLGAAFLVDPKLAWGMAFAILAHEVPREVGDFALLLTAKLGRARALAWNALARLACVLGTAAGYLVLSGAREWIPLVLTVAAANFIYIALTGILPRLRLEREAFAWQGGFMVAGAALVPVGMKLLA</sequence>
<dbReference type="GO" id="GO:0016020">
    <property type="term" value="C:membrane"/>
    <property type="evidence" value="ECO:0007669"/>
    <property type="project" value="UniProtKB-SubCell"/>
</dbReference>